<dbReference type="PANTHER" id="PTHR43767">
    <property type="entry name" value="LONG-CHAIN-FATTY-ACID--COA LIGASE"/>
    <property type="match status" value="1"/>
</dbReference>
<dbReference type="InterPro" id="IPR042099">
    <property type="entry name" value="ANL_N_sf"/>
</dbReference>
<dbReference type="InterPro" id="IPR000873">
    <property type="entry name" value="AMP-dep_synth/lig_dom"/>
</dbReference>
<gene>
    <name evidence="2" type="ORF">CIK84_18455</name>
</gene>
<evidence type="ECO:0000259" key="1">
    <source>
        <dbReference type="Pfam" id="PF00501"/>
    </source>
</evidence>
<evidence type="ECO:0000313" key="3">
    <source>
        <dbReference type="Proteomes" id="UP000235739"/>
    </source>
</evidence>
<protein>
    <recommendedName>
        <fullName evidence="1">AMP-dependent synthetase/ligase domain-containing protein</fullName>
    </recommendedName>
</protein>
<dbReference type="Gene3D" id="3.40.50.12780">
    <property type="entry name" value="N-terminal domain of ligase-like"/>
    <property type="match status" value="1"/>
</dbReference>
<comment type="caution">
    <text evidence="2">The sequence shown here is derived from an EMBL/GenBank/DDBJ whole genome shotgun (WGS) entry which is preliminary data.</text>
</comment>
<sequence>MRRPPLGTRLAAVADQPQSSGLAGTVRQLGGDSLVALLERTARAHPQRPALVDGARNLSYTELWAEVSSIAGWLRAQGLGPGSTVGLGLPRGNRFVAAIFAV</sequence>
<evidence type="ECO:0000313" key="2">
    <source>
        <dbReference type="EMBL" id="PMQ18759.1"/>
    </source>
</evidence>
<dbReference type="PANTHER" id="PTHR43767:SF12">
    <property type="entry name" value="AMP-DEPENDENT SYNTHETASE AND LIGASE"/>
    <property type="match status" value="1"/>
</dbReference>
<dbReference type="EMBL" id="PNQX01000004">
    <property type="protein sequence ID" value="PMQ18759.1"/>
    <property type="molecule type" value="Genomic_DNA"/>
</dbReference>
<dbReference type="SUPFAM" id="SSF56801">
    <property type="entry name" value="Acetyl-CoA synthetase-like"/>
    <property type="match status" value="1"/>
</dbReference>
<feature type="domain" description="AMP-dependent synthetase/ligase" evidence="1">
    <location>
        <begin position="38"/>
        <end position="102"/>
    </location>
</feature>
<dbReference type="Pfam" id="PF00501">
    <property type="entry name" value="AMP-binding"/>
    <property type="match status" value="1"/>
</dbReference>
<accession>A0A2N7RXZ0</accession>
<name>A0A2N7RXZ0_9MICC</name>
<dbReference type="Proteomes" id="UP000235739">
    <property type="component" value="Unassembled WGS sequence"/>
</dbReference>
<organism evidence="2 3">
    <name type="scientific">Glutamicibacter arilaitensis</name>
    <dbReference type="NCBI Taxonomy" id="256701"/>
    <lineage>
        <taxon>Bacteria</taxon>
        <taxon>Bacillati</taxon>
        <taxon>Actinomycetota</taxon>
        <taxon>Actinomycetes</taxon>
        <taxon>Micrococcales</taxon>
        <taxon>Micrococcaceae</taxon>
        <taxon>Glutamicibacter</taxon>
    </lineage>
</organism>
<dbReference type="RefSeq" id="WP_102599290.1">
    <property type="nucleotide sequence ID" value="NZ_PNQX01000004.1"/>
</dbReference>
<reference evidence="2 3" key="1">
    <citation type="journal article" date="2017" name="Elife">
        <title>Extensive horizontal gene transfer in cheese-associated bacteria.</title>
        <authorList>
            <person name="Bonham K.S."/>
            <person name="Wolfe B.E."/>
            <person name="Dutton R.J."/>
        </authorList>
    </citation>
    <scope>NUCLEOTIDE SEQUENCE [LARGE SCALE GENOMIC DNA]</scope>
    <source>
        <strain evidence="2 3">JB182</strain>
    </source>
</reference>
<proteinExistence type="predicted"/>
<dbReference type="AlphaFoldDB" id="A0A2N7RXZ0"/>
<dbReference type="InterPro" id="IPR050237">
    <property type="entry name" value="ATP-dep_AMP-bd_enzyme"/>
</dbReference>